<gene>
    <name evidence="1" type="ORF">CTRU02_206422</name>
</gene>
<keyword evidence="2" id="KW-1185">Reference proteome</keyword>
<sequence length="344" mass="39330">MTASIKTRFMVISDTHGRNFKSESMPHESVDIIIHCGDLTQHSKLDEFRETLQMLKQLKASLKLIIAGNHDFSLDTEAFKAKVEEANKIIGEPLETDLVEREFGHEGEAKRLLQDAKEDGIIFLDEGTYTFALPNRDSLKVYASPYTPSTELWGFTYNDNNDHHFHIEPDTDVVITHGPSHGILDMSAERIRIGCSRLFAAVARCQPRMHCFGHVHGGWGAKMVTWRHIISDPPSHFRDIDNNRSWLIESLPKLRGTQFKSEDDKKRREEKIAHCRQQRYYHTSFFRNDGNHAEPKSTIFVNAAIEADGELVQFPWVIDIDLPVMEATQAPKDVKRPVPNLSET</sequence>
<name>A0ACC3Z6T7_COLTU</name>
<accession>A0ACC3Z6T7</accession>
<organism evidence="1 2">
    <name type="scientific">Colletotrichum truncatum</name>
    <name type="common">Anthracnose fungus</name>
    <name type="synonym">Colletotrichum capsici</name>
    <dbReference type="NCBI Taxonomy" id="5467"/>
    <lineage>
        <taxon>Eukaryota</taxon>
        <taxon>Fungi</taxon>
        <taxon>Dikarya</taxon>
        <taxon>Ascomycota</taxon>
        <taxon>Pezizomycotina</taxon>
        <taxon>Sordariomycetes</taxon>
        <taxon>Hypocreomycetidae</taxon>
        <taxon>Glomerellales</taxon>
        <taxon>Glomerellaceae</taxon>
        <taxon>Colletotrichum</taxon>
        <taxon>Colletotrichum truncatum species complex</taxon>
    </lineage>
</organism>
<evidence type="ECO:0000313" key="1">
    <source>
        <dbReference type="EMBL" id="KAL0939812.1"/>
    </source>
</evidence>
<evidence type="ECO:0000313" key="2">
    <source>
        <dbReference type="Proteomes" id="UP000805649"/>
    </source>
</evidence>
<dbReference type="Proteomes" id="UP000805649">
    <property type="component" value="Unassembled WGS sequence"/>
</dbReference>
<dbReference type="EMBL" id="VUJX02000003">
    <property type="protein sequence ID" value="KAL0939812.1"/>
    <property type="molecule type" value="Genomic_DNA"/>
</dbReference>
<comment type="caution">
    <text evidence="1">The sequence shown here is derived from an EMBL/GenBank/DDBJ whole genome shotgun (WGS) entry which is preliminary data.</text>
</comment>
<reference evidence="1 2" key="1">
    <citation type="journal article" date="2020" name="Phytopathology">
        <title>Genome Sequence Resources of Colletotrichum truncatum, C. plurivorum, C. musicola, and C. sojae: Four Species Pathogenic to Soybean (Glycine max).</title>
        <authorList>
            <person name="Rogerio F."/>
            <person name="Boufleur T.R."/>
            <person name="Ciampi-Guillardi M."/>
            <person name="Sukno S.A."/>
            <person name="Thon M.R."/>
            <person name="Massola Junior N.S."/>
            <person name="Baroncelli R."/>
        </authorList>
    </citation>
    <scope>NUCLEOTIDE SEQUENCE [LARGE SCALE GENOMIC DNA]</scope>
    <source>
        <strain evidence="1 2">CMES1059</strain>
    </source>
</reference>
<protein>
    <submittedName>
        <fullName evidence="1">Uncharacterized protein</fullName>
    </submittedName>
</protein>
<proteinExistence type="predicted"/>